<gene>
    <name evidence="1" type="ORF">HPB47_013623</name>
</gene>
<organism evidence="1 2">
    <name type="scientific">Ixodes persulcatus</name>
    <name type="common">Taiga tick</name>
    <dbReference type="NCBI Taxonomy" id="34615"/>
    <lineage>
        <taxon>Eukaryota</taxon>
        <taxon>Metazoa</taxon>
        <taxon>Ecdysozoa</taxon>
        <taxon>Arthropoda</taxon>
        <taxon>Chelicerata</taxon>
        <taxon>Arachnida</taxon>
        <taxon>Acari</taxon>
        <taxon>Parasitiformes</taxon>
        <taxon>Ixodida</taxon>
        <taxon>Ixodoidea</taxon>
        <taxon>Ixodidae</taxon>
        <taxon>Ixodinae</taxon>
        <taxon>Ixodes</taxon>
    </lineage>
</organism>
<keyword evidence="2" id="KW-1185">Reference proteome</keyword>
<sequence>MSFSGFPPQPPFLPAPGRPAVAWLKWLRMFETFLLASRTSNFTPEPSDMNVSGFYFRCRLLRTPPQPFLPLLPRKLQKTAASLFCMALSSYDQAKPGESIIEYFATLRELATRCSFTAVEDSSNFKRQSASAYANATSLVFPSAAIPAPRPRIAKFVVLLPLRFPSATRFALPGARSELLSLRSTWPFWLRLNKSQHSSALAVAHVDCHHSFDDDEVLRVLSAAGLVGQRGPSSVSLDDGRIWKASKLSKGPAGSSTLPPGGTWDPSAGTYGVTIPPRYRSLTLRRPLPRIQLPSSRRLTPSLLLGRIQMPSVQTSTPSQRHWWFRLSQQPSSKRFVLDLFSHQYVERRAPDHYGDHV</sequence>
<comment type="caution">
    <text evidence="1">The sequence shown here is derived from an EMBL/GenBank/DDBJ whole genome shotgun (WGS) entry which is preliminary data.</text>
</comment>
<dbReference type="EMBL" id="JABSTQ010001806">
    <property type="protein sequence ID" value="KAG0444589.1"/>
    <property type="molecule type" value="Genomic_DNA"/>
</dbReference>
<dbReference type="Proteomes" id="UP000805193">
    <property type="component" value="Unassembled WGS sequence"/>
</dbReference>
<protein>
    <submittedName>
        <fullName evidence="1">Uncharacterized protein</fullName>
    </submittedName>
</protein>
<accession>A0AC60QYB8</accession>
<reference evidence="1 2" key="1">
    <citation type="journal article" date="2020" name="Cell">
        <title>Large-Scale Comparative Analyses of Tick Genomes Elucidate Their Genetic Diversity and Vector Capacities.</title>
        <authorList>
            <consortium name="Tick Genome and Microbiome Consortium (TIGMIC)"/>
            <person name="Jia N."/>
            <person name="Wang J."/>
            <person name="Shi W."/>
            <person name="Du L."/>
            <person name="Sun Y."/>
            <person name="Zhan W."/>
            <person name="Jiang J.F."/>
            <person name="Wang Q."/>
            <person name="Zhang B."/>
            <person name="Ji P."/>
            <person name="Bell-Sakyi L."/>
            <person name="Cui X.M."/>
            <person name="Yuan T.T."/>
            <person name="Jiang B.G."/>
            <person name="Yang W.F."/>
            <person name="Lam T.T."/>
            <person name="Chang Q.C."/>
            <person name="Ding S.J."/>
            <person name="Wang X.J."/>
            <person name="Zhu J.G."/>
            <person name="Ruan X.D."/>
            <person name="Zhao L."/>
            <person name="Wei J.T."/>
            <person name="Ye R.Z."/>
            <person name="Que T.C."/>
            <person name="Du C.H."/>
            <person name="Zhou Y.H."/>
            <person name="Cheng J.X."/>
            <person name="Dai P.F."/>
            <person name="Guo W.B."/>
            <person name="Han X.H."/>
            <person name="Huang E.J."/>
            <person name="Li L.F."/>
            <person name="Wei W."/>
            <person name="Gao Y.C."/>
            <person name="Liu J.Z."/>
            <person name="Shao H.Z."/>
            <person name="Wang X."/>
            <person name="Wang C.C."/>
            <person name="Yang T.C."/>
            <person name="Huo Q.B."/>
            <person name="Li W."/>
            <person name="Chen H.Y."/>
            <person name="Chen S.E."/>
            <person name="Zhou L.G."/>
            <person name="Ni X.B."/>
            <person name="Tian J.H."/>
            <person name="Sheng Y."/>
            <person name="Liu T."/>
            <person name="Pan Y.S."/>
            <person name="Xia L.Y."/>
            <person name="Li J."/>
            <person name="Zhao F."/>
            <person name="Cao W.C."/>
        </authorList>
    </citation>
    <scope>NUCLEOTIDE SEQUENCE [LARGE SCALE GENOMIC DNA]</scope>
    <source>
        <strain evidence="1">Iper-2018</strain>
    </source>
</reference>
<proteinExistence type="predicted"/>
<evidence type="ECO:0000313" key="1">
    <source>
        <dbReference type="EMBL" id="KAG0444589.1"/>
    </source>
</evidence>
<name>A0AC60QYB8_IXOPE</name>
<evidence type="ECO:0000313" key="2">
    <source>
        <dbReference type="Proteomes" id="UP000805193"/>
    </source>
</evidence>